<keyword evidence="3" id="KW-1185">Reference proteome</keyword>
<protein>
    <recommendedName>
        <fullName evidence="4">YcxB-like protein domain-containing protein</fullName>
    </recommendedName>
</protein>
<proteinExistence type="predicted"/>
<feature type="transmembrane region" description="Helical" evidence="1">
    <location>
        <begin position="79"/>
        <end position="97"/>
    </location>
</feature>
<name>A0ABQ3BAA0_9GAMM</name>
<dbReference type="RefSeq" id="WP_189421116.1">
    <property type="nucleotide sequence ID" value="NZ_BMYZ01000004.1"/>
</dbReference>
<accession>A0ABQ3BAA0</accession>
<comment type="caution">
    <text evidence="2">The sequence shown here is derived from an EMBL/GenBank/DDBJ whole genome shotgun (WGS) entry which is preliminary data.</text>
</comment>
<gene>
    <name evidence="2" type="ORF">GCM10011613_35660</name>
</gene>
<dbReference type="Proteomes" id="UP000619761">
    <property type="component" value="Unassembled WGS sequence"/>
</dbReference>
<feature type="transmembrane region" description="Helical" evidence="1">
    <location>
        <begin position="46"/>
        <end position="72"/>
    </location>
</feature>
<evidence type="ECO:0008006" key="4">
    <source>
        <dbReference type="Google" id="ProtNLM"/>
    </source>
</evidence>
<keyword evidence="1" id="KW-0472">Membrane</keyword>
<reference evidence="3" key="1">
    <citation type="journal article" date="2019" name="Int. J. Syst. Evol. Microbiol.">
        <title>The Global Catalogue of Microorganisms (GCM) 10K type strain sequencing project: providing services to taxonomists for standard genome sequencing and annotation.</title>
        <authorList>
            <consortium name="The Broad Institute Genomics Platform"/>
            <consortium name="The Broad Institute Genome Sequencing Center for Infectious Disease"/>
            <person name="Wu L."/>
            <person name="Ma J."/>
        </authorList>
    </citation>
    <scope>NUCLEOTIDE SEQUENCE [LARGE SCALE GENOMIC DNA]</scope>
    <source>
        <strain evidence="3">KCTC 32239</strain>
    </source>
</reference>
<dbReference type="EMBL" id="BMYZ01000004">
    <property type="protein sequence ID" value="GGY87345.1"/>
    <property type="molecule type" value="Genomic_DNA"/>
</dbReference>
<evidence type="ECO:0000313" key="2">
    <source>
        <dbReference type="EMBL" id="GGY87345.1"/>
    </source>
</evidence>
<keyword evidence="1" id="KW-1133">Transmembrane helix</keyword>
<evidence type="ECO:0000313" key="3">
    <source>
        <dbReference type="Proteomes" id="UP000619761"/>
    </source>
</evidence>
<organism evidence="2 3">
    <name type="scientific">Cellvibrio zantedeschiae</name>
    <dbReference type="NCBI Taxonomy" id="1237077"/>
    <lineage>
        <taxon>Bacteria</taxon>
        <taxon>Pseudomonadati</taxon>
        <taxon>Pseudomonadota</taxon>
        <taxon>Gammaproteobacteria</taxon>
        <taxon>Cellvibrionales</taxon>
        <taxon>Cellvibrionaceae</taxon>
        <taxon>Cellvibrio</taxon>
    </lineage>
</organism>
<feature type="transmembrane region" description="Helical" evidence="1">
    <location>
        <begin position="159"/>
        <end position="178"/>
    </location>
</feature>
<evidence type="ECO:0000256" key="1">
    <source>
        <dbReference type="SAM" id="Phobius"/>
    </source>
</evidence>
<sequence length="212" mass="24715">MQTLKLQTEITADYLPNVEQQLTEIFFRRLKSKNDLRRDGFFEKKIVPVLFIFIRVACIVLLLLVGLSLLLGTSVCNSLTLNIFMLLFASLFLFVFWDRNKLEGKLNGFNERVFAWVAKKRARLMVKQAAKLAPFRAEYDFRENVLAYYRIKNGVVSLVWHRTLTGFFLVGQGFILFYKSEKQSYPYAIILHEATVELETYLKAQSCFQIAN</sequence>
<keyword evidence="1" id="KW-0812">Transmembrane</keyword>